<dbReference type="AlphaFoldDB" id="A0AAV0WG36"/>
<organism evidence="2 3">
    <name type="scientific">Macrosiphum euphorbiae</name>
    <name type="common">potato aphid</name>
    <dbReference type="NCBI Taxonomy" id="13131"/>
    <lineage>
        <taxon>Eukaryota</taxon>
        <taxon>Metazoa</taxon>
        <taxon>Ecdysozoa</taxon>
        <taxon>Arthropoda</taxon>
        <taxon>Hexapoda</taxon>
        <taxon>Insecta</taxon>
        <taxon>Pterygota</taxon>
        <taxon>Neoptera</taxon>
        <taxon>Paraneoptera</taxon>
        <taxon>Hemiptera</taxon>
        <taxon>Sternorrhyncha</taxon>
        <taxon>Aphidomorpha</taxon>
        <taxon>Aphidoidea</taxon>
        <taxon>Aphididae</taxon>
        <taxon>Macrosiphini</taxon>
        <taxon>Macrosiphum</taxon>
    </lineage>
</organism>
<name>A0AAV0WG36_9HEMI</name>
<dbReference type="Proteomes" id="UP001160148">
    <property type="component" value="Unassembled WGS sequence"/>
</dbReference>
<dbReference type="EMBL" id="CARXXK010000002">
    <property type="protein sequence ID" value="CAI6354783.1"/>
    <property type="molecule type" value="Genomic_DNA"/>
</dbReference>
<proteinExistence type="predicted"/>
<gene>
    <name evidence="2" type="ORF">MEUPH1_LOCUS10730</name>
</gene>
<evidence type="ECO:0000313" key="3">
    <source>
        <dbReference type="Proteomes" id="UP001160148"/>
    </source>
</evidence>
<dbReference type="Pfam" id="PF21789">
    <property type="entry name" value="TNP-like_RNaseH_C"/>
    <property type="match status" value="1"/>
</dbReference>
<evidence type="ECO:0000259" key="1">
    <source>
        <dbReference type="Pfam" id="PF21789"/>
    </source>
</evidence>
<keyword evidence="3" id="KW-1185">Reference proteome</keyword>
<accession>A0AAV0WG36</accession>
<comment type="caution">
    <text evidence="2">The sequence shown here is derived from an EMBL/GenBank/DDBJ whole genome shotgun (WGS) entry which is preliminary data.</text>
</comment>
<feature type="domain" description="Transposable element P transposase-like RNase H C-terminal" evidence="1">
    <location>
        <begin position="44"/>
        <end position="72"/>
    </location>
</feature>
<evidence type="ECO:0000313" key="2">
    <source>
        <dbReference type="EMBL" id="CAI6354783.1"/>
    </source>
</evidence>
<sequence>MRVHGSKSLMPFQKGILITNKSFENLFNDLQSEYDIKYIISRRLNQDGLEAFFSYMKGMGGSNDHPTPLDFKYRLRWYVLGKHSNILFTVHRNTEEQTDEECLIDSSILSAKILHDSKVVECSSNTLSFVETITIENELDVRQSSLDLLDEFELEVNK</sequence>
<protein>
    <recommendedName>
        <fullName evidence="1">Transposable element P transposase-like RNase H C-terminal domain-containing protein</fullName>
    </recommendedName>
</protein>
<reference evidence="2 3" key="1">
    <citation type="submission" date="2023-01" db="EMBL/GenBank/DDBJ databases">
        <authorList>
            <person name="Whitehead M."/>
        </authorList>
    </citation>
    <scope>NUCLEOTIDE SEQUENCE [LARGE SCALE GENOMIC DNA]</scope>
</reference>
<dbReference type="InterPro" id="IPR048367">
    <property type="entry name" value="TNP-like_RNaseH_C"/>
</dbReference>